<gene>
    <name evidence="1" type="ORF">H0H81_000050</name>
</gene>
<evidence type="ECO:0000313" key="1">
    <source>
        <dbReference type="EMBL" id="KAG5639770.1"/>
    </source>
</evidence>
<accession>A0A9P7FYS9</accession>
<comment type="caution">
    <text evidence="1">The sequence shown here is derived from an EMBL/GenBank/DDBJ whole genome shotgun (WGS) entry which is preliminary data.</text>
</comment>
<evidence type="ECO:0000313" key="2">
    <source>
        <dbReference type="Proteomes" id="UP000717328"/>
    </source>
</evidence>
<dbReference type="PANTHER" id="PTHR43283:SF3">
    <property type="entry name" value="BETA-LACTAMASE FAMILY PROTEIN (AFU_ORTHOLOGUE AFUA_5G07500)"/>
    <property type="match status" value="1"/>
</dbReference>
<dbReference type="AlphaFoldDB" id="A0A9P7FYS9"/>
<dbReference type="PANTHER" id="PTHR43283">
    <property type="entry name" value="BETA-LACTAMASE-RELATED"/>
    <property type="match status" value="1"/>
</dbReference>
<dbReference type="InterPro" id="IPR012338">
    <property type="entry name" value="Beta-lactam/transpept-like"/>
</dbReference>
<reference evidence="1" key="2">
    <citation type="submission" date="2021-10" db="EMBL/GenBank/DDBJ databases">
        <title>Phylogenomics reveals ancestral predisposition of the termite-cultivated fungus Termitomyces towards a domesticated lifestyle.</title>
        <authorList>
            <person name="Auxier B."/>
            <person name="Grum-Grzhimaylo A."/>
            <person name="Cardenas M.E."/>
            <person name="Lodge J.D."/>
            <person name="Laessoe T."/>
            <person name="Pedersen O."/>
            <person name="Smith M.E."/>
            <person name="Kuyper T.W."/>
            <person name="Franco-Molano E.A."/>
            <person name="Baroni T.J."/>
            <person name="Aanen D.K."/>
        </authorList>
    </citation>
    <scope>NUCLEOTIDE SEQUENCE</scope>
    <source>
        <strain evidence="1">D49</strain>
    </source>
</reference>
<dbReference type="Proteomes" id="UP000717328">
    <property type="component" value="Unassembled WGS sequence"/>
</dbReference>
<dbReference type="OrthoDB" id="428260at2759"/>
<dbReference type="EMBL" id="JABCKI010005714">
    <property type="protein sequence ID" value="KAG5639770.1"/>
    <property type="molecule type" value="Genomic_DNA"/>
</dbReference>
<evidence type="ECO:0008006" key="3">
    <source>
        <dbReference type="Google" id="ProtNLM"/>
    </source>
</evidence>
<dbReference type="InterPro" id="IPR050789">
    <property type="entry name" value="Diverse_Enzym_Activities"/>
</dbReference>
<organism evidence="1 2">
    <name type="scientific">Sphagnurus paluster</name>
    <dbReference type="NCBI Taxonomy" id="117069"/>
    <lineage>
        <taxon>Eukaryota</taxon>
        <taxon>Fungi</taxon>
        <taxon>Dikarya</taxon>
        <taxon>Basidiomycota</taxon>
        <taxon>Agaricomycotina</taxon>
        <taxon>Agaricomycetes</taxon>
        <taxon>Agaricomycetidae</taxon>
        <taxon>Agaricales</taxon>
        <taxon>Tricholomatineae</taxon>
        <taxon>Lyophyllaceae</taxon>
        <taxon>Sphagnurus</taxon>
    </lineage>
</organism>
<sequence length="138" mass="15495">MSGVGLFCSMKEYLTILRHLLQVHAGTAAKPILSTASVRKFFEPELPARGVEELKEWLKAPDPSFQWSTAMCLNTSDVPGKRRKGSGWWYGWAGTYNFLDPETGVALVFGSQILPKQDPEITKLWARLEEEFYAGLEA</sequence>
<protein>
    <recommendedName>
        <fullName evidence="3">Beta-lactamase-related domain-containing protein</fullName>
    </recommendedName>
</protein>
<proteinExistence type="predicted"/>
<dbReference type="SUPFAM" id="SSF56601">
    <property type="entry name" value="beta-lactamase/transpeptidase-like"/>
    <property type="match status" value="1"/>
</dbReference>
<keyword evidence="2" id="KW-1185">Reference proteome</keyword>
<reference evidence="1" key="1">
    <citation type="submission" date="2021-02" db="EMBL/GenBank/DDBJ databases">
        <authorList>
            <person name="Nieuwenhuis M."/>
            <person name="Van De Peppel L.J.J."/>
        </authorList>
    </citation>
    <scope>NUCLEOTIDE SEQUENCE</scope>
    <source>
        <strain evidence="1">D49</strain>
    </source>
</reference>
<name>A0A9P7FYS9_9AGAR</name>
<dbReference type="Gene3D" id="3.40.710.10">
    <property type="entry name" value="DD-peptidase/beta-lactamase superfamily"/>
    <property type="match status" value="1"/>
</dbReference>